<dbReference type="InterPro" id="IPR051156">
    <property type="entry name" value="Mito/Outer_Membr_Metalloprot"/>
</dbReference>
<dbReference type="EMBL" id="NCDQ01000502">
    <property type="protein sequence ID" value="OYW98466.1"/>
    <property type="molecule type" value="Genomic_DNA"/>
</dbReference>
<sequence length="396" mass="42762">MAGVPAPAAPRPAGLRPAPESAEGGLWQVMDKAEQAARQSAEINHDTALNAYVSEIACKVAASHCADIRIYVFDRPFFNATMAPNGYAEVWSGLLLRVSSEAELAFVLGHEAGHFLENHSIEAHNAHKARSNVTLALSVGIAVAGAVAATQSPTAQSAQSMIDATGNLIDAIYLANIAAYFRFSRENETEADHLGLKAANAAGYPAEAGADAWKAIIAEAAASDFERKRKREARLGIFDSHPLSRERVEALTSQAKTLSPANDPQGGARHRAAIRPHLSAWLRDDLRRRDFGESLFVIDRLARRGEDLGVVGFYRGEAYRLRRKEGDLARAKAAYQAAAIHPDAPAALWRELGDLHRRDGESAQARLAYDAYLARVPTAEDAWLVQDALSSLNQGT</sequence>
<dbReference type="GO" id="GO:0004222">
    <property type="term" value="F:metalloendopeptidase activity"/>
    <property type="evidence" value="ECO:0007669"/>
    <property type="project" value="InterPro"/>
</dbReference>
<dbReference type="InterPro" id="IPR001915">
    <property type="entry name" value="Peptidase_M48"/>
</dbReference>
<dbReference type="InterPro" id="IPR011990">
    <property type="entry name" value="TPR-like_helical_dom_sf"/>
</dbReference>
<dbReference type="Pfam" id="PF01435">
    <property type="entry name" value="Peptidase_M48"/>
    <property type="match status" value="1"/>
</dbReference>
<dbReference type="AlphaFoldDB" id="A0A258CS92"/>
<comment type="caution">
    <text evidence="9">The sequence shown here is derived from an EMBL/GenBank/DDBJ whole genome shotgun (WGS) entry which is preliminary data.</text>
</comment>
<accession>A0A258CS92</accession>
<evidence type="ECO:0000256" key="7">
    <source>
        <dbReference type="SAM" id="MobiDB-lite"/>
    </source>
</evidence>
<evidence type="ECO:0000313" key="9">
    <source>
        <dbReference type="EMBL" id="OYW98466.1"/>
    </source>
</evidence>
<feature type="domain" description="Peptidase M48" evidence="8">
    <location>
        <begin position="47"/>
        <end position="253"/>
    </location>
</feature>
<dbReference type="GO" id="GO:0051603">
    <property type="term" value="P:proteolysis involved in protein catabolic process"/>
    <property type="evidence" value="ECO:0007669"/>
    <property type="project" value="TreeGrafter"/>
</dbReference>
<dbReference type="PANTHER" id="PTHR22726">
    <property type="entry name" value="METALLOENDOPEPTIDASE OMA1"/>
    <property type="match status" value="1"/>
</dbReference>
<reference evidence="9 10" key="1">
    <citation type="submission" date="2017-03" db="EMBL/GenBank/DDBJ databases">
        <title>Lifting the veil on microbial sulfur biogeochemistry in mining wastewaters.</title>
        <authorList>
            <person name="Kantor R.S."/>
            <person name="Colenbrander Nelson T."/>
            <person name="Marshall S."/>
            <person name="Bennett D."/>
            <person name="Apte S."/>
            <person name="Camacho D."/>
            <person name="Thomas B.C."/>
            <person name="Warren L.A."/>
            <person name="Banfield J.F."/>
        </authorList>
    </citation>
    <scope>NUCLEOTIDE SEQUENCE [LARGE SCALE GENOMIC DNA]</scope>
    <source>
        <strain evidence="9">32-67-7</strain>
    </source>
</reference>
<feature type="compositionally biased region" description="Low complexity" evidence="7">
    <location>
        <begin position="1"/>
        <end position="19"/>
    </location>
</feature>
<evidence type="ECO:0000256" key="5">
    <source>
        <dbReference type="ARBA" id="ARBA00023049"/>
    </source>
</evidence>
<keyword evidence="2" id="KW-0479">Metal-binding</keyword>
<keyword evidence="1 6" id="KW-0645">Protease</keyword>
<comment type="cofactor">
    <cofactor evidence="6">
        <name>Zn(2+)</name>
        <dbReference type="ChEBI" id="CHEBI:29105"/>
    </cofactor>
    <text evidence="6">Binds 1 zinc ion per subunit.</text>
</comment>
<evidence type="ECO:0000313" key="10">
    <source>
        <dbReference type="Proteomes" id="UP000215616"/>
    </source>
</evidence>
<gene>
    <name evidence="9" type="ORF">B7Z12_19815</name>
</gene>
<protein>
    <recommendedName>
        <fullName evidence="8">Peptidase M48 domain-containing protein</fullName>
    </recommendedName>
</protein>
<evidence type="ECO:0000256" key="2">
    <source>
        <dbReference type="ARBA" id="ARBA00022723"/>
    </source>
</evidence>
<dbReference type="GO" id="GO:0016020">
    <property type="term" value="C:membrane"/>
    <property type="evidence" value="ECO:0007669"/>
    <property type="project" value="TreeGrafter"/>
</dbReference>
<feature type="region of interest" description="Disordered" evidence="7">
    <location>
        <begin position="1"/>
        <end position="20"/>
    </location>
</feature>
<evidence type="ECO:0000259" key="8">
    <source>
        <dbReference type="Pfam" id="PF01435"/>
    </source>
</evidence>
<keyword evidence="4 6" id="KW-0862">Zinc</keyword>
<dbReference type="CDD" id="cd07324">
    <property type="entry name" value="M48C_Oma1-like"/>
    <property type="match status" value="1"/>
</dbReference>
<evidence type="ECO:0000256" key="6">
    <source>
        <dbReference type="RuleBase" id="RU003983"/>
    </source>
</evidence>
<dbReference type="GO" id="GO:0046872">
    <property type="term" value="F:metal ion binding"/>
    <property type="evidence" value="ECO:0007669"/>
    <property type="project" value="UniProtKB-KW"/>
</dbReference>
<keyword evidence="5 6" id="KW-0482">Metalloprotease</keyword>
<evidence type="ECO:0000256" key="3">
    <source>
        <dbReference type="ARBA" id="ARBA00022801"/>
    </source>
</evidence>
<dbReference type="PANTHER" id="PTHR22726:SF24">
    <property type="entry name" value="M48 FAMILY METALLOPEPTIDASE"/>
    <property type="match status" value="1"/>
</dbReference>
<evidence type="ECO:0000256" key="1">
    <source>
        <dbReference type="ARBA" id="ARBA00022670"/>
    </source>
</evidence>
<name>A0A258CS92_CAUVI</name>
<dbReference type="Proteomes" id="UP000215616">
    <property type="component" value="Unassembled WGS sequence"/>
</dbReference>
<proteinExistence type="inferred from homology"/>
<organism evidence="9 10">
    <name type="scientific">Caulobacter vibrioides</name>
    <name type="common">Caulobacter crescentus</name>
    <dbReference type="NCBI Taxonomy" id="155892"/>
    <lineage>
        <taxon>Bacteria</taxon>
        <taxon>Pseudomonadati</taxon>
        <taxon>Pseudomonadota</taxon>
        <taxon>Alphaproteobacteria</taxon>
        <taxon>Caulobacterales</taxon>
        <taxon>Caulobacteraceae</taxon>
        <taxon>Caulobacter</taxon>
    </lineage>
</organism>
<keyword evidence="3 6" id="KW-0378">Hydrolase</keyword>
<dbReference type="Gene3D" id="3.30.2010.10">
    <property type="entry name" value="Metalloproteases ('zincins'), catalytic domain"/>
    <property type="match status" value="1"/>
</dbReference>
<evidence type="ECO:0000256" key="4">
    <source>
        <dbReference type="ARBA" id="ARBA00022833"/>
    </source>
</evidence>
<comment type="similarity">
    <text evidence="6">Belongs to the peptidase M48 family.</text>
</comment>
<dbReference type="Gene3D" id="1.25.40.10">
    <property type="entry name" value="Tetratricopeptide repeat domain"/>
    <property type="match status" value="1"/>
</dbReference>